<dbReference type="RefSeq" id="WP_374038203.1">
    <property type="nucleotide sequence ID" value="NZ_CP169082.1"/>
</dbReference>
<dbReference type="PIRSF" id="PIRSF031900">
    <property type="entry name" value="UCP031900"/>
    <property type="match status" value="1"/>
</dbReference>
<feature type="domain" description="Phytase-like" evidence="2">
    <location>
        <begin position="70"/>
        <end position="197"/>
    </location>
</feature>
<keyword evidence="1" id="KW-0732">Signal</keyword>
<gene>
    <name evidence="3" type="ORF">ACFPIE_17185</name>
</gene>
<proteinExistence type="predicted"/>
<protein>
    <submittedName>
        <fullName evidence="3">Esterase-like activity of phytase family protein</fullName>
    </submittedName>
</protein>
<name>A0ABW0FVQ9_9CAUL</name>
<dbReference type="EMBL" id="JBHSLF010000052">
    <property type="protein sequence ID" value="MFC5345652.1"/>
    <property type="molecule type" value="Genomic_DNA"/>
</dbReference>
<comment type="caution">
    <text evidence="3">The sequence shown here is derived from an EMBL/GenBank/DDBJ whole genome shotgun (WGS) entry which is preliminary data.</text>
</comment>
<evidence type="ECO:0000256" key="1">
    <source>
        <dbReference type="SAM" id="SignalP"/>
    </source>
</evidence>
<feature type="chain" id="PRO_5046281012" evidence="1">
    <location>
        <begin position="21"/>
        <end position="318"/>
    </location>
</feature>
<keyword evidence="4" id="KW-1185">Reference proteome</keyword>
<sequence>MRLVLRAGLSLALMGLAACAAVATATPGVPAGPDRAVRMEARHVPLGIGGATLAPGVSYGGGLVLRGASLHGLSDLKVVGLSASELRAWAISDFGALVRFTLRLDENGRLTSADNAVARALTGPDGQVLAPKERADAEGLALLPDGEVLVSFERDHRIWSYGVDLASRPTPVPSPDFPFPDNEGMEGLSADGDGWLVLGEGGGAWLCDRGGCKPLSDPMPTPADGFRFTGADRDPEGGWFVVERYYAPPLDMRVRVRRLSPEGVLSEPLIQLRPPASTDNFEGIAAVATATGTRLYLLSDDNDNLLQKTLLLAFDVRR</sequence>
<dbReference type="InterPro" id="IPR011042">
    <property type="entry name" value="6-blade_b-propeller_TolB-like"/>
</dbReference>
<dbReference type="InterPro" id="IPR027372">
    <property type="entry name" value="Phytase-like_dom"/>
</dbReference>
<organism evidence="3 4">
    <name type="scientific">Brevundimonas staleyi</name>
    <dbReference type="NCBI Taxonomy" id="74326"/>
    <lineage>
        <taxon>Bacteria</taxon>
        <taxon>Pseudomonadati</taxon>
        <taxon>Pseudomonadota</taxon>
        <taxon>Alphaproteobacteria</taxon>
        <taxon>Caulobacterales</taxon>
        <taxon>Caulobacteraceae</taxon>
        <taxon>Brevundimonas</taxon>
    </lineage>
</organism>
<reference evidence="4" key="1">
    <citation type="journal article" date="2019" name="Int. J. Syst. Evol. Microbiol.">
        <title>The Global Catalogue of Microorganisms (GCM) 10K type strain sequencing project: providing services to taxonomists for standard genome sequencing and annotation.</title>
        <authorList>
            <consortium name="The Broad Institute Genomics Platform"/>
            <consortium name="The Broad Institute Genome Sequencing Center for Infectious Disease"/>
            <person name="Wu L."/>
            <person name="Ma J."/>
        </authorList>
    </citation>
    <scope>NUCLEOTIDE SEQUENCE [LARGE SCALE GENOMIC DNA]</scope>
    <source>
        <strain evidence="4">JCM 12125</strain>
    </source>
</reference>
<dbReference type="SUPFAM" id="SSF50956">
    <property type="entry name" value="Thermostable phytase (3-phytase)"/>
    <property type="match status" value="1"/>
</dbReference>
<dbReference type="Proteomes" id="UP001596152">
    <property type="component" value="Unassembled WGS sequence"/>
</dbReference>
<feature type="signal peptide" evidence="1">
    <location>
        <begin position="1"/>
        <end position="20"/>
    </location>
</feature>
<evidence type="ECO:0000259" key="2">
    <source>
        <dbReference type="Pfam" id="PF13449"/>
    </source>
</evidence>
<dbReference type="PROSITE" id="PS51257">
    <property type="entry name" value="PROKAR_LIPOPROTEIN"/>
    <property type="match status" value="1"/>
</dbReference>
<dbReference type="Pfam" id="PF13449">
    <property type="entry name" value="Phytase-like"/>
    <property type="match status" value="1"/>
</dbReference>
<evidence type="ECO:0000313" key="3">
    <source>
        <dbReference type="EMBL" id="MFC5345652.1"/>
    </source>
</evidence>
<dbReference type="InterPro" id="IPR014567">
    <property type="entry name" value="UCP031900"/>
</dbReference>
<dbReference type="Gene3D" id="2.120.10.30">
    <property type="entry name" value="TolB, C-terminal domain"/>
    <property type="match status" value="1"/>
</dbReference>
<accession>A0ABW0FVQ9</accession>
<evidence type="ECO:0000313" key="4">
    <source>
        <dbReference type="Proteomes" id="UP001596152"/>
    </source>
</evidence>